<organism evidence="2">
    <name type="scientific">hydrothermal vent metagenome</name>
    <dbReference type="NCBI Taxonomy" id="652676"/>
    <lineage>
        <taxon>unclassified sequences</taxon>
        <taxon>metagenomes</taxon>
        <taxon>ecological metagenomes</taxon>
    </lineage>
</organism>
<dbReference type="PANTHER" id="PTHR19328:SF40">
    <property type="entry name" value="BLL0591 PROTEIN"/>
    <property type="match status" value="1"/>
</dbReference>
<sequence length="367" mass="40838">MKRRVSLFLSISLALITSSKLYSAELPLQQIKLPTGFSISLFAKQILGARSMAWNGKDTLYVGTRGEGKVYALVDRDGDYQVDQKYVIADNLNMPNGIVYHQGDLYVAEISRIIKFENIDASLSKPPKAKLIYSDLPMETHHGWRYLNLGPDNKLYISIGAPCNICDEPGYAKIARLNLDGSGFEIVAHGVRNSVGFSWHPQTKQFWFTDNGRDWMGDDSPPDELNRVTKIGQHFGYPYCHGGVLLDPEFGKGKSCSDYVSPVQNLGAHVASLGVTIYSGSMFPEIFYGQVFIAEHGSWNRSKKAGYRISLVTLKDNVAISYKSFASGWLQGQISWGRPADIKELPDGSLLVSDDQANAIYRISYQK</sequence>
<reference evidence="2" key="1">
    <citation type="submission" date="2018-06" db="EMBL/GenBank/DDBJ databases">
        <authorList>
            <person name="Zhirakovskaya E."/>
        </authorList>
    </citation>
    <scope>NUCLEOTIDE SEQUENCE</scope>
</reference>
<dbReference type="EMBL" id="UOFR01000029">
    <property type="protein sequence ID" value="VAW94659.1"/>
    <property type="molecule type" value="Genomic_DNA"/>
</dbReference>
<feature type="domain" description="Pyrroloquinoline quinone-dependent pyranose dehydrogenase beta-propeller" evidence="1">
    <location>
        <begin position="32"/>
        <end position="316"/>
    </location>
</feature>
<name>A0A3B1A8W5_9ZZZZ</name>
<dbReference type="InterPro" id="IPR011041">
    <property type="entry name" value="Quinoprot_gluc/sorb_DH_b-prop"/>
</dbReference>
<dbReference type="InterPro" id="IPR011042">
    <property type="entry name" value="6-blade_b-propeller_TolB-like"/>
</dbReference>
<dbReference type="SUPFAM" id="SSF50952">
    <property type="entry name" value="Soluble quinoprotein glucose dehydrogenase"/>
    <property type="match status" value="1"/>
</dbReference>
<dbReference type="PANTHER" id="PTHR19328">
    <property type="entry name" value="HEDGEHOG-INTERACTING PROTEIN"/>
    <property type="match status" value="1"/>
</dbReference>
<dbReference type="Pfam" id="PF22807">
    <property type="entry name" value="TrAA12"/>
    <property type="match status" value="1"/>
</dbReference>
<gene>
    <name evidence="2" type="ORF">MNBD_GAMMA21-3002</name>
</gene>
<evidence type="ECO:0000259" key="1">
    <source>
        <dbReference type="Pfam" id="PF22807"/>
    </source>
</evidence>
<dbReference type="InterPro" id="IPR054539">
    <property type="entry name" value="Beta-prop_PDH"/>
</dbReference>
<protein>
    <submittedName>
        <fullName evidence="2">L-sorbosone dehydrogenase</fullName>
    </submittedName>
</protein>
<dbReference type="AlphaFoldDB" id="A0A3B1A8W5"/>
<dbReference type="Gene3D" id="2.120.10.30">
    <property type="entry name" value="TolB, C-terminal domain"/>
    <property type="match status" value="1"/>
</dbReference>
<accession>A0A3B1A8W5</accession>
<evidence type="ECO:0000313" key="2">
    <source>
        <dbReference type="EMBL" id="VAW94659.1"/>
    </source>
</evidence>
<proteinExistence type="predicted"/>